<dbReference type="AlphaFoldDB" id="A0A5C7FPZ8"/>
<feature type="domain" description="Outer membrane protein beta-barrel" evidence="1">
    <location>
        <begin position="22"/>
        <end position="194"/>
    </location>
</feature>
<dbReference type="InterPro" id="IPR025665">
    <property type="entry name" value="Beta-barrel_OMP_2"/>
</dbReference>
<dbReference type="OrthoDB" id="977141at2"/>
<sequence length="221" mass="24184">MIRYSLLFTLFFPVLLSGQSSDTTSVIHRLQVGGGFGIMLHDVDFTPSANTEYLSGQRYNLSLRYFDNKLVGFQAEVGLTNAGWEETIDTLTTSNYERKISFAEVLILTQLSIGNGSIQPMLQAGPYLSLPLSETITLPEGFEVPTSTPSQYYDVELPGRLNYGAIIGLGLNVELGPMTVQLDGRYLIGFSDLFKTGDTVAATSRREGLGGQVSMFWALGK</sequence>
<name>A0A5C7FPZ8_9BACT</name>
<keyword evidence="3" id="KW-1185">Reference proteome</keyword>
<dbReference type="Pfam" id="PF13568">
    <property type="entry name" value="OMP_b-brl_2"/>
    <property type="match status" value="1"/>
</dbReference>
<evidence type="ECO:0000259" key="1">
    <source>
        <dbReference type="Pfam" id="PF13568"/>
    </source>
</evidence>
<gene>
    <name evidence="2" type="ORF">FUA23_14640</name>
</gene>
<dbReference type="Proteomes" id="UP000321907">
    <property type="component" value="Unassembled WGS sequence"/>
</dbReference>
<dbReference type="RefSeq" id="WP_147931501.1">
    <property type="nucleotide sequence ID" value="NZ_VOXD01000022.1"/>
</dbReference>
<reference evidence="2 3" key="1">
    <citation type="submission" date="2019-08" db="EMBL/GenBank/DDBJ databases">
        <title>Lewinella sp. strain SSH13 Genome sequencing and assembly.</title>
        <authorList>
            <person name="Kim I."/>
        </authorList>
    </citation>
    <scope>NUCLEOTIDE SEQUENCE [LARGE SCALE GENOMIC DNA]</scope>
    <source>
        <strain evidence="2 3">SSH13</strain>
    </source>
</reference>
<protein>
    <submittedName>
        <fullName evidence="2">PorT family protein</fullName>
    </submittedName>
</protein>
<accession>A0A5C7FPZ8</accession>
<evidence type="ECO:0000313" key="2">
    <source>
        <dbReference type="EMBL" id="TXF88519.1"/>
    </source>
</evidence>
<organism evidence="2 3">
    <name type="scientific">Neolewinella aurantiaca</name>
    <dbReference type="NCBI Taxonomy" id="2602767"/>
    <lineage>
        <taxon>Bacteria</taxon>
        <taxon>Pseudomonadati</taxon>
        <taxon>Bacteroidota</taxon>
        <taxon>Saprospiria</taxon>
        <taxon>Saprospirales</taxon>
        <taxon>Lewinellaceae</taxon>
        <taxon>Neolewinella</taxon>
    </lineage>
</organism>
<evidence type="ECO:0000313" key="3">
    <source>
        <dbReference type="Proteomes" id="UP000321907"/>
    </source>
</evidence>
<comment type="caution">
    <text evidence="2">The sequence shown here is derived from an EMBL/GenBank/DDBJ whole genome shotgun (WGS) entry which is preliminary data.</text>
</comment>
<proteinExistence type="predicted"/>
<dbReference type="EMBL" id="VOXD01000022">
    <property type="protein sequence ID" value="TXF88519.1"/>
    <property type="molecule type" value="Genomic_DNA"/>
</dbReference>